<dbReference type="InterPro" id="IPR051915">
    <property type="entry name" value="Cellulose_Degrad_GH3"/>
</dbReference>
<dbReference type="Pfam" id="PF14310">
    <property type="entry name" value="Fn3-like"/>
    <property type="match status" value="1"/>
</dbReference>
<dbReference type="PANTHER" id="PTHR30620">
    <property type="entry name" value="PERIPLASMIC BETA-GLUCOSIDASE-RELATED"/>
    <property type="match status" value="1"/>
</dbReference>
<dbReference type="PRINTS" id="PR00133">
    <property type="entry name" value="GLHYDRLASE3"/>
</dbReference>
<dbReference type="Pfam" id="PF01915">
    <property type="entry name" value="Glyco_hydro_3_C"/>
    <property type="match status" value="1"/>
</dbReference>
<evidence type="ECO:0000256" key="1">
    <source>
        <dbReference type="ARBA" id="ARBA00000448"/>
    </source>
</evidence>
<keyword evidence="4 7" id="KW-0732">Signal</keyword>
<dbReference type="InterPro" id="IPR002772">
    <property type="entry name" value="Glyco_hydro_3_C"/>
</dbReference>
<dbReference type="SMART" id="SM01217">
    <property type="entry name" value="Fn3_like"/>
    <property type="match status" value="1"/>
</dbReference>
<proteinExistence type="inferred from homology"/>
<feature type="signal peptide" evidence="7">
    <location>
        <begin position="1"/>
        <end position="25"/>
    </location>
</feature>
<dbReference type="SUPFAM" id="SSF52279">
    <property type="entry name" value="Beta-D-glucan exohydrolase, C-terminal domain"/>
    <property type="match status" value="1"/>
</dbReference>
<evidence type="ECO:0000256" key="3">
    <source>
        <dbReference type="ARBA" id="ARBA00012744"/>
    </source>
</evidence>
<feature type="domain" description="Fibronectin type III-like" evidence="8">
    <location>
        <begin position="672"/>
        <end position="746"/>
    </location>
</feature>
<evidence type="ECO:0000256" key="7">
    <source>
        <dbReference type="SAM" id="SignalP"/>
    </source>
</evidence>
<dbReference type="InterPro" id="IPR001764">
    <property type="entry name" value="Glyco_hydro_3_N"/>
</dbReference>
<protein>
    <recommendedName>
        <fullName evidence="3">beta-glucosidase</fullName>
        <ecNumber evidence="3">3.2.1.21</ecNumber>
    </recommendedName>
</protein>
<evidence type="ECO:0000313" key="10">
    <source>
        <dbReference type="Proteomes" id="UP000794436"/>
    </source>
</evidence>
<evidence type="ECO:0000313" key="9">
    <source>
        <dbReference type="EMBL" id="TMW60779.1"/>
    </source>
</evidence>
<name>A0A8K1FH89_PYTOL</name>
<dbReference type="AlphaFoldDB" id="A0A8K1FH89"/>
<dbReference type="InterPro" id="IPR026891">
    <property type="entry name" value="Fn3-like"/>
</dbReference>
<dbReference type="FunFam" id="3.40.50.1700:FF:000006">
    <property type="entry name" value="Lysosomal beta glucosidase"/>
    <property type="match status" value="1"/>
</dbReference>
<dbReference type="PANTHER" id="PTHR30620:SF16">
    <property type="entry name" value="LYSOSOMAL BETA GLUCOSIDASE"/>
    <property type="match status" value="1"/>
</dbReference>
<dbReference type="EMBL" id="SPLM01000108">
    <property type="protein sequence ID" value="TMW60779.1"/>
    <property type="molecule type" value="Genomic_DNA"/>
</dbReference>
<accession>A0A8K1FH89</accession>
<dbReference type="FunFam" id="3.20.20.300:FF:000007">
    <property type="entry name" value="Lysosomal beta glucosidase"/>
    <property type="match status" value="1"/>
</dbReference>
<keyword evidence="10" id="KW-1185">Reference proteome</keyword>
<dbReference type="Gene3D" id="3.40.50.1700">
    <property type="entry name" value="Glycoside hydrolase family 3 C-terminal domain"/>
    <property type="match status" value="1"/>
</dbReference>
<dbReference type="InterPro" id="IPR036881">
    <property type="entry name" value="Glyco_hydro_3_C_sf"/>
</dbReference>
<dbReference type="GO" id="GO:0008422">
    <property type="term" value="F:beta-glucosidase activity"/>
    <property type="evidence" value="ECO:0007669"/>
    <property type="project" value="UniProtKB-EC"/>
</dbReference>
<dbReference type="GO" id="GO:0009251">
    <property type="term" value="P:glucan catabolic process"/>
    <property type="evidence" value="ECO:0007669"/>
    <property type="project" value="TreeGrafter"/>
</dbReference>
<evidence type="ECO:0000259" key="8">
    <source>
        <dbReference type="SMART" id="SM01217"/>
    </source>
</evidence>
<dbReference type="Gene3D" id="2.60.40.10">
    <property type="entry name" value="Immunoglobulins"/>
    <property type="match status" value="1"/>
</dbReference>
<dbReference type="InterPro" id="IPR017853">
    <property type="entry name" value="GH"/>
</dbReference>
<comment type="caution">
    <text evidence="9">The sequence shown here is derived from an EMBL/GenBank/DDBJ whole genome shotgun (WGS) entry which is preliminary data.</text>
</comment>
<keyword evidence="5" id="KW-0378">Hydrolase</keyword>
<dbReference type="Proteomes" id="UP000794436">
    <property type="component" value="Unassembled WGS sequence"/>
</dbReference>
<keyword evidence="6" id="KW-0326">Glycosidase</keyword>
<dbReference type="EC" id="3.2.1.21" evidence="3"/>
<dbReference type="Gene3D" id="3.20.20.300">
    <property type="entry name" value="Glycoside hydrolase, family 3, N-terminal domain"/>
    <property type="match status" value="1"/>
</dbReference>
<dbReference type="InterPro" id="IPR036962">
    <property type="entry name" value="Glyco_hydro_3_N_sf"/>
</dbReference>
<evidence type="ECO:0000256" key="2">
    <source>
        <dbReference type="ARBA" id="ARBA00005336"/>
    </source>
</evidence>
<evidence type="ECO:0000256" key="5">
    <source>
        <dbReference type="ARBA" id="ARBA00022801"/>
    </source>
</evidence>
<evidence type="ECO:0000256" key="6">
    <source>
        <dbReference type="ARBA" id="ARBA00023295"/>
    </source>
</evidence>
<organism evidence="9 10">
    <name type="scientific">Pythium oligandrum</name>
    <name type="common">Mycoparasitic fungus</name>
    <dbReference type="NCBI Taxonomy" id="41045"/>
    <lineage>
        <taxon>Eukaryota</taxon>
        <taxon>Sar</taxon>
        <taxon>Stramenopiles</taxon>
        <taxon>Oomycota</taxon>
        <taxon>Peronosporomycetes</taxon>
        <taxon>Pythiales</taxon>
        <taxon>Pythiaceae</taxon>
        <taxon>Pythium</taxon>
    </lineage>
</organism>
<dbReference type="SUPFAM" id="SSF51445">
    <property type="entry name" value="(Trans)glycosidases"/>
    <property type="match status" value="1"/>
</dbReference>
<reference evidence="9" key="1">
    <citation type="submission" date="2019-03" db="EMBL/GenBank/DDBJ databases">
        <title>Long read genome sequence of the mycoparasitic Pythium oligandrum ATCC 38472 isolated from sugarbeet rhizosphere.</title>
        <authorList>
            <person name="Gaulin E."/>
        </authorList>
    </citation>
    <scope>NUCLEOTIDE SEQUENCE</scope>
    <source>
        <strain evidence="9">ATCC 38472_TT</strain>
    </source>
</reference>
<evidence type="ECO:0000256" key="4">
    <source>
        <dbReference type="ARBA" id="ARBA00022729"/>
    </source>
</evidence>
<dbReference type="Pfam" id="PF00933">
    <property type="entry name" value="Glyco_hydro_3"/>
    <property type="match status" value="1"/>
</dbReference>
<gene>
    <name evidence="9" type="ORF">Poli38472_000821</name>
</gene>
<dbReference type="OrthoDB" id="416222at2759"/>
<dbReference type="InterPro" id="IPR013783">
    <property type="entry name" value="Ig-like_fold"/>
</dbReference>
<comment type="catalytic activity">
    <reaction evidence="1">
        <text>Hydrolysis of terminal, non-reducing beta-D-glucosyl residues with release of beta-D-glucose.</text>
        <dbReference type="EC" id="3.2.1.21"/>
    </reaction>
</comment>
<dbReference type="FunFam" id="2.60.40.10:FF:000731">
    <property type="entry name" value="Lysosomal beta glucosidase"/>
    <property type="match status" value="1"/>
</dbReference>
<sequence>MLKTWVKAICCTALAMAIVPRGALGESADDRAKKIVDSFSVDQVLGQMTQINLDVILDSQGHLNEDKVRELAKLHVGSYLGGQYMNGAKNGTYANTVDEWRKMITRIQEIHTEVDNGNPVIYGIDSVHGAIFVQNATIFGQQINGGASFNPDLVRKMGEITGRDTAAAGIPWIFGPILEISQNPLWARTFETFGEDPYLVSVMGSNIIKGIQANKDVAACMKHFVGYSKTPTGHDRDGVTLSDFDLLNYFMPPFIAATQAGVKSAMENYISINGVPVVASSKILRDLLRRDLGFEGFVVTDYAEINNLYNFHRVAKSLSEAVRMSLTQTSIDMSMVPSNTDFINYGKEMLKDFPEYSERLKESARRIVKTKIELGLYETPVPGAKYVKDVGSSDHNQVALDLARESIVLLKNQDNVLPLSTSDSVFLTGHSADDRGNLCGGWTLRWQGYSGNSMFPNGISVKDGFQKLASNSSVSYFNGLSANGTYSAGDLAKAKELASKAKYTVAVIGEATYAEKPGDIDDLALPIGQINYVKELASTGTKVIVVLVGGRPRLLSGLPSNVHAVINALLPGELGGQAIAEIIYGKVNPSGRLPITYPKDPANIMIPYNRRVTTLCADQTPCKMEWDFGTGLSYTTFSYSAVKLSKTKVSGKNDKVKASVTVTNTGKVKGKETVMLFLIQPFRSISVPEAKQLKKFEKIELAPGKSKTVEFELNYKDWSVFDPQIGKGFVRSAEDGDFVVAIKPETDCDVYNSAGITNPLCAKFTLESSWVPFRLNAPEQTGISIASETS</sequence>
<comment type="similarity">
    <text evidence="2">Belongs to the glycosyl hydrolase 3 family.</text>
</comment>
<feature type="chain" id="PRO_5035452793" description="beta-glucosidase" evidence="7">
    <location>
        <begin position="26"/>
        <end position="790"/>
    </location>
</feature>